<dbReference type="PRINTS" id="PR00813">
    <property type="entry name" value="BCTERIALGSPG"/>
</dbReference>
<gene>
    <name evidence="2" type="ORF">ACERK3_09200</name>
</gene>
<dbReference type="InterPro" id="IPR045584">
    <property type="entry name" value="Pilin-like"/>
</dbReference>
<dbReference type="Proteomes" id="UP001575105">
    <property type="component" value="Unassembled WGS sequence"/>
</dbReference>
<proteinExistence type="predicted"/>
<dbReference type="NCBIfam" id="TIGR02532">
    <property type="entry name" value="IV_pilin_GFxxxE"/>
    <property type="match status" value="1"/>
</dbReference>
<dbReference type="SUPFAM" id="SSF54523">
    <property type="entry name" value="Pili subunits"/>
    <property type="match status" value="1"/>
</dbReference>
<dbReference type="InterPro" id="IPR012902">
    <property type="entry name" value="N_methyl_site"/>
</dbReference>
<organism evidence="2 3">
    <name type="scientific">Natronomicrosphaera hydrolytica</name>
    <dbReference type="NCBI Taxonomy" id="3242702"/>
    <lineage>
        <taxon>Bacteria</taxon>
        <taxon>Pseudomonadati</taxon>
        <taxon>Planctomycetota</taxon>
        <taxon>Phycisphaerae</taxon>
        <taxon>Phycisphaerales</taxon>
        <taxon>Phycisphaeraceae</taxon>
        <taxon>Natronomicrosphaera</taxon>
    </lineage>
</organism>
<dbReference type="Pfam" id="PF07963">
    <property type="entry name" value="N_methyl"/>
    <property type="match status" value="1"/>
</dbReference>
<dbReference type="EMBL" id="JBGUBD010000005">
    <property type="protein sequence ID" value="MFA9478470.1"/>
    <property type="molecule type" value="Genomic_DNA"/>
</dbReference>
<keyword evidence="1" id="KW-0488">Methylation</keyword>
<evidence type="ECO:0000313" key="3">
    <source>
        <dbReference type="Proteomes" id="UP001575105"/>
    </source>
</evidence>
<name>A0ABV4U4E5_9BACT</name>
<dbReference type="Gene3D" id="3.30.700.10">
    <property type="entry name" value="Glycoprotein, Type 4 Pilin"/>
    <property type="match status" value="1"/>
</dbReference>
<dbReference type="RefSeq" id="WP_425345397.1">
    <property type="nucleotide sequence ID" value="NZ_JBGUBD010000005.1"/>
</dbReference>
<evidence type="ECO:0000256" key="1">
    <source>
        <dbReference type="ARBA" id="ARBA00022481"/>
    </source>
</evidence>
<dbReference type="PANTHER" id="PTHR30093:SF2">
    <property type="entry name" value="TYPE II SECRETION SYSTEM PROTEIN H"/>
    <property type="match status" value="1"/>
</dbReference>
<dbReference type="PANTHER" id="PTHR30093">
    <property type="entry name" value="GENERAL SECRETION PATHWAY PROTEIN G"/>
    <property type="match status" value="1"/>
</dbReference>
<keyword evidence="3" id="KW-1185">Reference proteome</keyword>
<dbReference type="PROSITE" id="PS00409">
    <property type="entry name" value="PROKAR_NTER_METHYL"/>
    <property type="match status" value="1"/>
</dbReference>
<sequence length="267" mass="28766">MQSNRKGFTLIELLVVISIIALLIGILLPALGAARATARRMQSNTQIRGIHQAMVMFAQSNRSNFPGLDGDGNIAGDTGNGADTGAFRAGALRGSHPARRYAVLLNGNFFTPEYIISPADTNKVEWQGNSQVVTQPTNISAVTDVYSYAMLQIGNADGVKRPGQRVREWSETLNTEAIVMGDRAMAHSATSIYSVHTRAGSNDWRGGMASNDNSVAFETDHRQRARYGSGALDTWHMFANAVGTVDGTAADNGGWLTYSGPEQQWTD</sequence>
<dbReference type="InterPro" id="IPR000983">
    <property type="entry name" value="Bac_GSPG_pilin"/>
</dbReference>
<accession>A0ABV4U4E5</accession>
<protein>
    <submittedName>
        <fullName evidence="2">Type II secretion system protein</fullName>
    </submittedName>
</protein>
<comment type="caution">
    <text evidence="2">The sequence shown here is derived from an EMBL/GenBank/DDBJ whole genome shotgun (WGS) entry which is preliminary data.</text>
</comment>
<evidence type="ECO:0000313" key="2">
    <source>
        <dbReference type="EMBL" id="MFA9478470.1"/>
    </source>
</evidence>
<reference evidence="2 3" key="1">
    <citation type="submission" date="2024-08" db="EMBL/GenBank/DDBJ databases">
        <title>Whole-genome sequencing of halo(alkali)philic microorganisms from hypersaline lakes.</title>
        <authorList>
            <person name="Sorokin D.Y."/>
            <person name="Merkel A.Y."/>
            <person name="Messina E."/>
            <person name="Yakimov M."/>
        </authorList>
    </citation>
    <scope>NUCLEOTIDE SEQUENCE [LARGE SCALE GENOMIC DNA]</scope>
    <source>
        <strain evidence="2 3">AB-hyl4</strain>
    </source>
</reference>